<gene>
    <name evidence="8" type="ORF">U0035_01710</name>
</gene>
<name>A0ABZ0W7D2_9BACT</name>
<dbReference type="RefSeq" id="WP_114793262.1">
    <property type="nucleotide sequence ID" value="NZ_CP139960.1"/>
</dbReference>
<dbReference type="Pfam" id="PF14322">
    <property type="entry name" value="SusD-like_3"/>
    <property type="match status" value="1"/>
</dbReference>
<dbReference type="PROSITE" id="PS51257">
    <property type="entry name" value="PROKAR_LIPOPROTEIN"/>
    <property type="match status" value="1"/>
</dbReference>
<dbReference type="InterPro" id="IPR011990">
    <property type="entry name" value="TPR-like_helical_dom_sf"/>
</dbReference>
<evidence type="ECO:0000256" key="3">
    <source>
        <dbReference type="ARBA" id="ARBA00022729"/>
    </source>
</evidence>
<dbReference type="EMBL" id="CP139960">
    <property type="protein sequence ID" value="WQD38859.1"/>
    <property type="molecule type" value="Genomic_DNA"/>
</dbReference>
<evidence type="ECO:0000256" key="2">
    <source>
        <dbReference type="ARBA" id="ARBA00006275"/>
    </source>
</evidence>
<evidence type="ECO:0000256" key="1">
    <source>
        <dbReference type="ARBA" id="ARBA00004442"/>
    </source>
</evidence>
<proteinExistence type="inferred from homology"/>
<evidence type="ECO:0000256" key="5">
    <source>
        <dbReference type="ARBA" id="ARBA00023237"/>
    </source>
</evidence>
<keyword evidence="3" id="KW-0732">Signal</keyword>
<evidence type="ECO:0000256" key="4">
    <source>
        <dbReference type="ARBA" id="ARBA00023136"/>
    </source>
</evidence>
<keyword evidence="5" id="KW-0998">Cell outer membrane</keyword>
<reference evidence="8 9" key="1">
    <citation type="submission" date="2023-12" db="EMBL/GenBank/DDBJ databases">
        <title>Genome sequencing and assembly of bacterial species from a model synthetic community.</title>
        <authorList>
            <person name="Hogle S.L."/>
        </authorList>
    </citation>
    <scope>NUCLEOTIDE SEQUENCE [LARGE SCALE GENOMIC DNA]</scope>
    <source>
        <strain evidence="8 9">HAMBI_3031</strain>
    </source>
</reference>
<comment type="similarity">
    <text evidence="2">Belongs to the SusD family.</text>
</comment>
<dbReference type="SUPFAM" id="SSF48452">
    <property type="entry name" value="TPR-like"/>
    <property type="match status" value="1"/>
</dbReference>
<organism evidence="8 9">
    <name type="scientific">Niabella yanshanensis</name>
    <dbReference type="NCBI Taxonomy" id="577386"/>
    <lineage>
        <taxon>Bacteria</taxon>
        <taxon>Pseudomonadati</taxon>
        <taxon>Bacteroidota</taxon>
        <taxon>Chitinophagia</taxon>
        <taxon>Chitinophagales</taxon>
        <taxon>Chitinophagaceae</taxon>
        <taxon>Niabella</taxon>
    </lineage>
</organism>
<keyword evidence="4" id="KW-0472">Membrane</keyword>
<evidence type="ECO:0000259" key="6">
    <source>
        <dbReference type="Pfam" id="PF07980"/>
    </source>
</evidence>
<dbReference type="InterPro" id="IPR012944">
    <property type="entry name" value="SusD_RagB_dom"/>
</dbReference>
<sequence length="687" mass="77405">MKIFNKILFGALMTGVLVTTSCKKYLDVSSELADNLTIDGVFENAAYTKRWHANIFNCIIEYSKNASSADAMSNPWAAISGEIVANFARNTMVSGYTAGNAAYHRWATQYRYIRQALIFLQRAKPIAGSGNNGLPQSEVDRMKDEARFLLAYSYFTLLELYGPVPVITDLADPEDQNLDYARTSMDEVIHYIDGLLGEVIDAGRLPATIRQMSGSTITYNTGEMVRPTLVATYALRAKLWVYASSKLFNGGFPESLSISNNDGTRLFPDYNPEKVQTAKTHLEAFLNYAHGLGHKLHVEYYANTSEINPNESVYQVFQKYNDEIIWATAYNEYSNPNAQERRSNPVDLYASPTNFANIGISQESVDAFFMDNGLTIYDQGSGYRENGFATVNNPTHVNNHADQNIFNMYANREPRFYATVGYNGKSWHIHANEHNNANGTYYQWYGRGKPSGIAGGENWPRAGYLLYKFKHRRIAQGLTSIAVPGAPGSPFTVYTSWSRPSILFRLADFYLYYAEVLNEINPGDPKIVEYIDRVRSRAGIPGYAEMHGNGTKTNVIGNKDAQFKAIVQERHVELLGEGQRWFDMRRWMICDPVAGNQPDKGGVDGDITRMSGMNMNGFDNVAMTFGNVTTTVKTLSDPDSFFKRTKLEERRWVKEYYWYPVPQNEINKSKGNLLVQNPLWPVVVGAQ</sequence>
<dbReference type="Pfam" id="PF07980">
    <property type="entry name" value="SusD_RagB"/>
    <property type="match status" value="1"/>
</dbReference>
<keyword evidence="9" id="KW-1185">Reference proteome</keyword>
<evidence type="ECO:0000313" key="8">
    <source>
        <dbReference type="EMBL" id="WQD38859.1"/>
    </source>
</evidence>
<comment type="subcellular location">
    <subcellularLocation>
        <location evidence="1">Cell outer membrane</location>
    </subcellularLocation>
</comment>
<evidence type="ECO:0000313" key="9">
    <source>
        <dbReference type="Proteomes" id="UP001325680"/>
    </source>
</evidence>
<dbReference type="InterPro" id="IPR033985">
    <property type="entry name" value="SusD-like_N"/>
</dbReference>
<dbReference type="Gene3D" id="1.25.40.390">
    <property type="match status" value="1"/>
</dbReference>
<protein>
    <submittedName>
        <fullName evidence="8">RagB/SusD family nutrient uptake outer membrane protein</fullName>
    </submittedName>
</protein>
<evidence type="ECO:0000259" key="7">
    <source>
        <dbReference type="Pfam" id="PF14322"/>
    </source>
</evidence>
<dbReference type="Proteomes" id="UP001325680">
    <property type="component" value="Chromosome"/>
</dbReference>
<feature type="domain" description="SusD-like N-terminal" evidence="7">
    <location>
        <begin position="94"/>
        <end position="192"/>
    </location>
</feature>
<accession>A0ABZ0W7D2</accession>
<feature type="domain" description="RagB/SusD" evidence="6">
    <location>
        <begin position="323"/>
        <end position="680"/>
    </location>
</feature>